<dbReference type="EMBL" id="JABBGG010000006">
    <property type="protein sequence ID" value="NML61797.1"/>
    <property type="molecule type" value="Genomic_DNA"/>
</dbReference>
<protein>
    <submittedName>
        <fullName evidence="1">Uncharacterized protein</fullName>
    </submittedName>
</protein>
<reference evidence="1 2" key="1">
    <citation type="submission" date="2020-04" db="EMBL/GenBank/DDBJ databases">
        <title>Massilia sp. RP-1-19 isolated from soil.</title>
        <authorList>
            <person name="Dahal R.H."/>
        </authorList>
    </citation>
    <scope>NUCLEOTIDE SEQUENCE [LARGE SCALE GENOMIC DNA]</scope>
    <source>
        <strain evidence="1 2">RP-1-19</strain>
    </source>
</reference>
<organism evidence="1 2">
    <name type="scientific">Massilia polaris</name>
    <dbReference type="NCBI Taxonomy" id="2728846"/>
    <lineage>
        <taxon>Bacteria</taxon>
        <taxon>Pseudomonadati</taxon>
        <taxon>Pseudomonadota</taxon>
        <taxon>Betaproteobacteria</taxon>
        <taxon>Burkholderiales</taxon>
        <taxon>Oxalobacteraceae</taxon>
        <taxon>Telluria group</taxon>
        <taxon>Massilia</taxon>
    </lineage>
</organism>
<accession>A0A848HL76</accession>
<sequence>MSALNDLAAQAAPERIFIFVAPYSTVHVAAFDREDQIGMRAGQLAAILRVIPVGNHSAPMISLAGRLADELKAQSNRDALVADQLAELLLRAQCQDGPCDLLWLAQQLADEISELVDVIVRNENEGGPA</sequence>
<proteinExistence type="predicted"/>
<gene>
    <name evidence="1" type="ORF">HHL21_12040</name>
</gene>
<comment type="caution">
    <text evidence="1">The sequence shown here is derived from an EMBL/GenBank/DDBJ whole genome shotgun (WGS) entry which is preliminary data.</text>
</comment>
<evidence type="ECO:0000313" key="1">
    <source>
        <dbReference type="EMBL" id="NML61797.1"/>
    </source>
</evidence>
<dbReference type="Proteomes" id="UP000583752">
    <property type="component" value="Unassembled WGS sequence"/>
</dbReference>
<evidence type="ECO:0000313" key="2">
    <source>
        <dbReference type="Proteomes" id="UP000583752"/>
    </source>
</evidence>
<name>A0A848HL76_9BURK</name>
<keyword evidence="2" id="KW-1185">Reference proteome</keyword>
<dbReference type="AlphaFoldDB" id="A0A848HL76"/>
<dbReference type="RefSeq" id="WP_169466108.1">
    <property type="nucleotide sequence ID" value="NZ_JABBGG010000006.1"/>
</dbReference>